<dbReference type="Proteomes" id="UP000198403">
    <property type="component" value="Unassembled WGS sequence"/>
</dbReference>
<dbReference type="InterPro" id="IPR029016">
    <property type="entry name" value="GAF-like_dom_sf"/>
</dbReference>
<organism evidence="4 5">
    <name type="scientific">Blastococcus mobilis</name>
    <dbReference type="NCBI Taxonomy" id="1938746"/>
    <lineage>
        <taxon>Bacteria</taxon>
        <taxon>Bacillati</taxon>
        <taxon>Actinomycetota</taxon>
        <taxon>Actinomycetes</taxon>
        <taxon>Geodermatophilales</taxon>
        <taxon>Geodermatophilaceae</taxon>
        <taxon>Blastococcus</taxon>
    </lineage>
</organism>
<dbReference type="Gene3D" id="3.20.20.450">
    <property type="entry name" value="EAL domain"/>
    <property type="match status" value="1"/>
</dbReference>
<dbReference type="InterPro" id="IPR003018">
    <property type="entry name" value="GAF"/>
</dbReference>
<dbReference type="Pfam" id="PF00990">
    <property type="entry name" value="GGDEF"/>
    <property type="match status" value="1"/>
</dbReference>
<sequence>MTAWGTTGDASSGAPVMTDFESAVQAALQDLQYRVGLDLWMVVRSDSDEPDPLATFAVGDLAVTTDAALAWLRTWWQLVDRDTPTVCGDLTRLPAGVVDASSTAGPGAEAAPFRALLAVRIPGDGGRPLGSLVAVGRAPRGPELATHVRSVQICAGLIGTLLRHELRLAEAARDAERTAPHAGTDALTGVRDRAAWEAAVRTEQVRAGRYGTPVSVVSVEVRGLDDVIAAQGSHVAEQLLARAADALVLQIQGGDLLARVGDHVFAVLLPGMGGAALSAFVERVRVALASAGVTAAVGAASRRAGTSIEQTWRDAEGARHGAAPSRVAIKAARSATDARGDTHPLRPSAGEADEEPGTGEHAVPTALTRNGSIDALLELAREQLRMDVALLGEFRGGEWLIHNTVKTVDLPVTARFVQRRDRTHCDLMVSGRIGSVVPDSAGHPLTAELPGVVEWGLRAYVGVPVHRRNGALWGSLCVLARDPDERLTERDAGVLRVIAAAVAEIVEADEVQADARRHTRALLDAMYAAGDPSPVYQPIVELGSSHLVGVEALSRFPSSGHGPDYWFGAAAVGLELDLELTALSRALEHAPDTGGFLSVNVSPATVMTDRFLDRLESAPVDRLVLELTEHTAVEDYDALLRRLAPARSAGLRLAVDDAGAGYASLRHVLALAPDLIKLDRSLVCDVGRDPVRAALAAALTTFADQIGAHVVAEGIETAEELAALQALSVPYGQGYHLGRPAPAGTFVHPAGYAGPERRKPDSPGAAIRPSAQPGASRGAGPQLSAGASPNLERRLHGQA</sequence>
<accession>A0A238Y0Q0</accession>
<evidence type="ECO:0000256" key="1">
    <source>
        <dbReference type="SAM" id="MobiDB-lite"/>
    </source>
</evidence>
<evidence type="ECO:0000259" key="3">
    <source>
        <dbReference type="PROSITE" id="PS50887"/>
    </source>
</evidence>
<dbReference type="SMART" id="SM00065">
    <property type="entry name" value="GAF"/>
    <property type="match status" value="2"/>
</dbReference>
<dbReference type="EMBL" id="FZNO01000017">
    <property type="protein sequence ID" value="SNR64805.1"/>
    <property type="molecule type" value="Genomic_DNA"/>
</dbReference>
<dbReference type="SUPFAM" id="SSF55073">
    <property type="entry name" value="Nucleotide cyclase"/>
    <property type="match status" value="1"/>
</dbReference>
<feature type="region of interest" description="Disordered" evidence="1">
    <location>
        <begin position="333"/>
        <end position="364"/>
    </location>
</feature>
<dbReference type="PANTHER" id="PTHR33121:SF76">
    <property type="entry name" value="SIGNALING PROTEIN"/>
    <property type="match status" value="1"/>
</dbReference>
<dbReference type="InterPro" id="IPR000160">
    <property type="entry name" value="GGDEF_dom"/>
</dbReference>
<feature type="domain" description="EAL" evidence="2">
    <location>
        <begin position="515"/>
        <end position="754"/>
    </location>
</feature>
<dbReference type="Gene3D" id="3.30.450.40">
    <property type="match status" value="1"/>
</dbReference>
<evidence type="ECO:0000259" key="2">
    <source>
        <dbReference type="PROSITE" id="PS50883"/>
    </source>
</evidence>
<dbReference type="InterPro" id="IPR029787">
    <property type="entry name" value="Nucleotide_cyclase"/>
</dbReference>
<dbReference type="InterPro" id="IPR001633">
    <property type="entry name" value="EAL_dom"/>
</dbReference>
<dbReference type="Pfam" id="PF01590">
    <property type="entry name" value="GAF"/>
    <property type="match status" value="1"/>
</dbReference>
<feature type="domain" description="GGDEF" evidence="3">
    <location>
        <begin position="212"/>
        <end position="338"/>
    </location>
</feature>
<protein>
    <submittedName>
        <fullName evidence="4">Diguanylate cyclase (GGDEF) domain-containing protein</fullName>
    </submittedName>
</protein>
<gene>
    <name evidence="4" type="ORF">SAMN06272737_11720</name>
</gene>
<dbReference type="SUPFAM" id="SSF141868">
    <property type="entry name" value="EAL domain-like"/>
    <property type="match status" value="1"/>
</dbReference>
<dbReference type="Pfam" id="PF00563">
    <property type="entry name" value="EAL"/>
    <property type="match status" value="1"/>
</dbReference>
<dbReference type="SUPFAM" id="SSF55781">
    <property type="entry name" value="GAF domain-like"/>
    <property type="match status" value="2"/>
</dbReference>
<dbReference type="Gene3D" id="3.30.70.270">
    <property type="match status" value="1"/>
</dbReference>
<dbReference type="RefSeq" id="WP_176445578.1">
    <property type="nucleotide sequence ID" value="NZ_FZNO01000017.1"/>
</dbReference>
<dbReference type="PROSITE" id="PS50883">
    <property type="entry name" value="EAL"/>
    <property type="match status" value="1"/>
</dbReference>
<evidence type="ECO:0000313" key="5">
    <source>
        <dbReference type="Proteomes" id="UP000198403"/>
    </source>
</evidence>
<dbReference type="InterPro" id="IPR050706">
    <property type="entry name" value="Cyclic-di-GMP_PDE-like"/>
</dbReference>
<dbReference type="GO" id="GO:0071111">
    <property type="term" value="F:cyclic-guanylate-specific phosphodiesterase activity"/>
    <property type="evidence" value="ECO:0007669"/>
    <property type="project" value="InterPro"/>
</dbReference>
<dbReference type="SMART" id="SM00052">
    <property type="entry name" value="EAL"/>
    <property type="match status" value="1"/>
</dbReference>
<dbReference type="SMART" id="SM00267">
    <property type="entry name" value="GGDEF"/>
    <property type="match status" value="1"/>
</dbReference>
<name>A0A238Y0Q0_9ACTN</name>
<dbReference type="InterPro" id="IPR043128">
    <property type="entry name" value="Rev_trsase/Diguanyl_cyclase"/>
</dbReference>
<keyword evidence="5" id="KW-1185">Reference proteome</keyword>
<dbReference type="CDD" id="cd01948">
    <property type="entry name" value="EAL"/>
    <property type="match status" value="1"/>
</dbReference>
<evidence type="ECO:0000313" key="4">
    <source>
        <dbReference type="EMBL" id="SNR64805.1"/>
    </source>
</evidence>
<dbReference type="AlphaFoldDB" id="A0A238Y0Q0"/>
<dbReference type="InterPro" id="IPR035919">
    <property type="entry name" value="EAL_sf"/>
</dbReference>
<reference evidence="4 5" key="1">
    <citation type="submission" date="2017-06" db="EMBL/GenBank/DDBJ databases">
        <authorList>
            <person name="Kim H.J."/>
            <person name="Triplett B.A."/>
        </authorList>
    </citation>
    <scope>NUCLEOTIDE SEQUENCE [LARGE SCALE GENOMIC DNA]</scope>
    <source>
        <strain evidence="4 5">DSM 44272</strain>
    </source>
</reference>
<dbReference type="PROSITE" id="PS50887">
    <property type="entry name" value="GGDEF"/>
    <property type="match status" value="1"/>
</dbReference>
<dbReference type="PANTHER" id="PTHR33121">
    <property type="entry name" value="CYCLIC DI-GMP PHOSPHODIESTERASE PDEF"/>
    <property type="match status" value="1"/>
</dbReference>
<proteinExistence type="predicted"/>
<feature type="region of interest" description="Disordered" evidence="1">
    <location>
        <begin position="748"/>
        <end position="799"/>
    </location>
</feature>